<comment type="subcellular location">
    <subcellularLocation>
        <location evidence="2 11">Mitochondrion</location>
    </subcellularLocation>
</comment>
<comment type="subunit">
    <text evidence="5 11">Homotetramer.</text>
</comment>
<evidence type="ECO:0000313" key="14">
    <source>
        <dbReference type="Proteomes" id="UP000265140"/>
    </source>
</evidence>
<comment type="pathway">
    <text evidence="3 11">Amino-acid degradation; 4-aminobutanoate degradation.</text>
</comment>
<dbReference type="InterPro" id="IPR016163">
    <property type="entry name" value="Ald_DH_C"/>
</dbReference>
<dbReference type="GeneTree" id="ENSGT00930000151038"/>
<dbReference type="InterPro" id="IPR016160">
    <property type="entry name" value="Ald_DH_CS_CYS"/>
</dbReference>
<dbReference type="InterPro" id="IPR010102">
    <property type="entry name" value="Succ_semiAld_DH"/>
</dbReference>
<dbReference type="Gene3D" id="3.40.309.10">
    <property type="entry name" value="Aldehyde Dehydrogenase, Chain A, domain 2"/>
    <property type="match status" value="1"/>
</dbReference>
<dbReference type="InterPro" id="IPR015590">
    <property type="entry name" value="Aldehyde_DH_dom"/>
</dbReference>
<dbReference type="InterPro" id="IPR016162">
    <property type="entry name" value="Ald_DH_N"/>
</dbReference>
<dbReference type="Proteomes" id="UP000265140">
    <property type="component" value="Chromosome 20"/>
</dbReference>
<name>A0A6Q2Y0Y8_ESOLU</name>
<dbReference type="SUPFAM" id="SSF53720">
    <property type="entry name" value="ALDH-like"/>
    <property type="match status" value="1"/>
</dbReference>
<dbReference type="GO" id="GO:0004777">
    <property type="term" value="F:succinate-semialdehyde dehydrogenase (NAD+) activity"/>
    <property type="evidence" value="ECO:0007669"/>
    <property type="project" value="UniProtKB-UniRule"/>
</dbReference>
<keyword evidence="11" id="KW-0520">NAD</keyword>
<evidence type="ECO:0000256" key="4">
    <source>
        <dbReference type="ARBA" id="ARBA00009986"/>
    </source>
</evidence>
<dbReference type="InterPro" id="IPR050740">
    <property type="entry name" value="Aldehyde_DH_Superfamily"/>
</dbReference>
<evidence type="ECO:0000256" key="1">
    <source>
        <dbReference type="ARBA" id="ARBA00003743"/>
    </source>
</evidence>
<evidence type="ECO:0000256" key="11">
    <source>
        <dbReference type="RuleBase" id="RU365091"/>
    </source>
</evidence>
<keyword evidence="14" id="KW-1185">Reference proteome</keyword>
<evidence type="ECO:0000256" key="3">
    <source>
        <dbReference type="ARBA" id="ARBA00005176"/>
    </source>
</evidence>
<reference evidence="13" key="4">
    <citation type="submission" date="2025-09" db="UniProtKB">
        <authorList>
            <consortium name="Ensembl"/>
        </authorList>
    </citation>
    <scope>IDENTIFICATION</scope>
</reference>
<dbReference type="FunFam" id="3.40.605.10:FF:000096">
    <property type="entry name" value="Succinate-semialdehyde dehydrogenase, mitochondrial"/>
    <property type="match status" value="1"/>
</dbReference>
<evidence type="ECO:0000256" key="7">
    <source>
        <dbReference type="ARBA" id="ARBA00022946"/>
    </source>
</evidence>
<dbReference type="Pfam" id="PF00171">
    <property type="entry name" value="Aldedh"/>
    <property type="match status" value="1"/>
</dbReference>
<evidence type="ECO:0000256" key="2">
    <source>
        <dbReference type="ARBA" id="ARBA00004173"/>
    </source>
</evidence>
<evidence type="ECO:0000256" key="5">
    <source>
        <dbReference type="ARBA" id="ARBA00011881"/>
    </source>
</evidence>
<sequence length="512" mass="55651">MMGRFCLLKNRCLLRQVLPGLPTFMHRQFSLDVSSPLFRTQGYVNGQWINVASTFPVLDPATGEEIAKVADCGPTEAKLAVDAAYKAFYSWKQYTAKERSVLLRKWYDLLTLNKEDLAKLITFECGKPMKESLGEIAYAASFLEWFSEEARRVYGDVVPSATKDRKILLMKQPVGVASIITPWNFPSAMITRKVGAALAAGCTVVVKPAEDTPLSALALAELAGQAGIPAGVFNVVPCSREKTPSVGTILCTDPLVRKVSFTGSTSTGKILLKQAADTVKRVSMELGGHAPFIVFDSADLDKAVAGAMNSKFRNSGQTCVCSNRFLVQSGIHDRFVEKLGKAMDTELRLGHGADPNTTQGPLINVRAAEKVEHQVQDAVSQGAKVLRGGKRLDGSFHQPTLLTDVTTHMLCTKEETFGPLLPVIRLSVFLIVLEPLSDPPLPGYFFSQDVSQIWRVTENLEVGMVGVNEGLLSTPEASFGGVKQSGIGREGSKYGVDEYLDVKYMCFGGLTL</sequence>
<dbReference type="FunFam" id="3.40.309.10:FF:000004">
    <property type="entry name" value="Succinate-semialdehyde dehydrogenase I"/>
    <property type="match status" value="1"/>
</dbReference>
<dbReference type="FunFam" id="3.40.605.10:FF:000026">
    <property type="entry name" value="Aldehyde dehydrogenase, putative"/>
    <property type="match status" value="1"/>
</dbReference>
<organism evidence="13 14">
    <name type="scientific">Esox lucius</name>
    <name type="common">Northern pike</name>
    <dbReference type="NCBI Taxonomy" id="8010"/>
    <lineage>
        <taxon>Eukaryota</taxon>
        <taxon>Metazoa</taxon>
        <taxon>Chordata</taxon>
        <taxon>Craniata</taxon>
        <taxon>Vertebrata</taxon>
        <taxon>Euteleostomi</taxon>
        <taxon>Actinopterygii</taxon>
        <taxon>Neopterygii</taxon>
        <taxon>Teleostei</taxon>
        <taxon>Protacanthopterygii</taxon>
        <taxon>Esociformes</taxon>
        <taxon>Esocidae</taxon>
        <taxon>Esox</taxon>
    </lineage>
</organism>
<dbReference type="PANTHER" id="PTHR43353">
    <property type="entry name" value="SUCCINATE-SEMIALDEHYDE DEHYDROGENASE, MITOCHONDRIAL"/>
    <property type="match status" value="1"/>
</dbReference>
<keyword evidence="10" id="KW-1015">Disulfide bond</keyword>
<dbReference type="Gene3D" id="3.40.605.10">
    <property type="entry name" value="Aldehyde Dehydrogenase, Chain A, domain 1"/>
    <property type="match status" value="1"/>
</dbReference>
<keyword evidence="8 11" id="KW-0560">Oxidoreductase</keyword>
<dbReference type="CDD" id="cd07103">
    <property type="entry name" value="ALDH_F5_SSADH_GabD"/>
    <property type="match status" value="1"/>
</dbReference>
<comment type="catalytic activity">
    <reaction evidence="11">
        <text>succinate semialdehyde + NAD(+) + H2O = succinate + NADH + 2 H(+)</text>
        <dbReference type="Rhea" id="RHEA:13217"/>
        <dbReference type="ChEBI" id="CHEBI:15377"/>
        <dbReference type="ChEBI" id="CHEBI:15378"/>
        <dbReference type="ChEBI" id="CHEBI:30031"/>
        <dbReference type="ChEBI" id="CHEBI:57540"/>
        <dbReference type="ChEBI" id="CHEBI:57706"/>
        <dbReference type="ChEBI" id="CHEBI:57945"/>
        <dbReference type="EC" id="1.2.1.24"/>
    </reaction>
</comment>
<keyword evidence="9 11" id="KW-0496">Mitochondrion</keyword>
<evidence type="ECO:0000259" key="12">
    <source>
        <dbReference type="Pfam" id="PF00171"/>
    </source>
</evidence>
<evidence type="ECO:0000256" key="8">
    <source>
        <dbReference type="ARBA" id="ARBA00023002"/>
    </source>
</evidence>
<comment type="similarity">
    <text evidence="4 11">Belongs to the aldehyde dehydrogenase family.</text>
</comment>
<proteinExistence type="inferred from homology"/>
<dbReference type="InterPro" id="IPR016161">
    <property type="entry name" value="Ald_DH/histidinol_DH"/>
</dbReference>
<keyword evidence="7" id="KW-0809">Transit peptide</keyword>
<evidence type="ECO:0000256" key="9">
    <source>
        <dbReference type="ARBA" id="ARBA00023128"/>
    </source>
</evidence>
<feature type="domain" description="Aldehyde dehydrogenase" evidence="12">
    <location>
        <begin position="49"/>
        <end position="504"/>
    </location>
</feature>
<evidence type="ECO:0000256" key="10">
    <source>
        <dbReference type="ARBA" id="ARBA00023157"/>
    </source>
</evidence>
<protein>
    <recommendedName>
        <fullName evidence="11">Succinate-semialdehyde dehydrogenase</fullName>
        <ecNumber evidence="11">1.2.1.24</ecNumber>
    </recommendedName>
</protein>
<evidence type="ECO:0000256" key="6">
    <source>
        <dbReference type="ARBA" id="ARBA00022553"/>
    </source>
</evidence>
<evidence type="ECO:0000313" key="13">
    <source>
        <dbReference type="Ensembl" id="ENSELUP00000059000.2"/>
    </source>
</evidence>
<dbReference type="Bgee" id="ENSELUG00000009402">
    <property type="expression patterns" value="Expressed in brain and 15 other cell types or tissues"/>
</dbReference>
<dbReference type="EC" id="1.2.1.24" evidence="11"/>
<dbReference type="PANTHER" id="PTHR43353:SF5">
    <property type="entry name" value="SUCCINATE-SEMIALDEHYDE DEHYDROGENASE, MITOCHONDRIAL"/>
    <property type="match status" value="1"/>
</dbReference>
<dbReference type="UniPathway" id="UPA00733"/>
<keyword evidence="6" id="KW-0597">Phosphoprotein</keyword>
<reference evidence="14" key="1">
    <citation type="journal article" date="2014" name="PLoS ONE">
        <title>The genome and linkage map of the northern pike (Esox lucius): conserved synteny revealed between the salmonid sister group and the Neoteleostei.</title>
        <authorList>
            <person name="Rondeau E.B."/>
            <person name="Minkley D.R."/>
            <person name="Leong J.S."/>
            <person name="Messmer A.M."/>
            <person name="Jantzen J.R."/>
            <person name="von Schalburg K.R."/>
            <person name="Lemon C."/>
            <person name="Bird N.H."/>
            <person name="Koop B.F."/>
        </authorList>
    </citation>
    <scope>NUCLEOTIDE SEQUENCE</scope>
</reference>
<dbReference type="AlphaFoldDB" id="A0A6Q2Y0Y8"/>
<dbReference type="GO" id="GO:0005739">
    <property type="term" value="C:mitochondrion"/>
    <property type="evidence" value="ECO:0007669"/>
    <property type="project" value="UniProtKB-SubCell"/>
</dbReference>
<accession>A0A6Q2Y0Y8</accession>
<gene>
    <name evidence="13" type="primary">ALDH5A1</name>
</gene>
<dbReference type="Ensembl" id="ENSELUT00000077033.2">
    <property type="protein sequence ID" value="ENSELUP00000059000.2"/>
    <property type="gene ID" value="ENSELUG00000009402.3"/>
</dbReference>
<dbReference type="GO" id="GO:0009450">
    <property type="term" value="P:gamma-aminobutyric acid catabolic process"/>
    <property type="evidence" value="ECO:0007669"/>
    <property type="project" value="UniProtKB-UniRule"/>
</dbReference>
<comment type="function">
    <text evidence="1">Catalyzes one step in the degradation of the inhibitory neurotransmitter gamma-aminobutyric acid (GABA).</text>
</comment>
<dbReference type="PROSITE" id="PS00070">
    <property type="entry name" value="ALDEHYDE_DEHYDR_CYS"/>
    <property type="match status" value="1"/>
</dbReference>
<reference evidence="13" key="2">
    <citation type="submission" date="2020-02" db="EMBL/GenBank/DDBJ databases">
        <title>Esox lucius (northern pike) genome, fEsoLuc1, primary haplotype.</title>
        <authorList>
            <person name="Myers G."/>
            <person name="Karagic N."/>
            <person name="Meyer A."/>
            <person name="Pippel M."/>
            <person name="Reichard M."/>
            <person name="Winkler S."/>
            <person name="Tracey A."/>
            <person name="Sims Y."/>
            <person name="Howe K."/>
            <person name="Rhie A."/>
            <person name="Formenti G."/>
            <person name="Durbin R."/>
            <person name="Fedrigo O."/>
            <person name="Jarvis E.D."/>
        </authorList>
    </citation>
    <scope>NUCLEOTIDE SEQUENCE [LARGE SCALE GENOMIC DNA]</scope>
</reference>
<reference evidence="13" key="3">
    <citation type="submission" date="2025-08" db="UniProtKB">
        <authorList>
            <consortium name="Ensembl"/>
        </authorList>
    </citation>
    <scope>IDENTIFICATION</scope>
</reference>
<dbReference type="NCBIfam" id="TIGR01780">
    <property type="entry name" value="SSADH"/>
    <property type="match status" value="1"/>
</dbReference>